<evidence type="ECO:0000313" key="3">
    <source>
        <dbReference type="Proteomes" id="UP000185109"/>
    </source>
</evidence>
<accession>A0A1L5PGK0</accession>
<protein>
    <submittedName>
        <fullName evidence="2">Uncharacterized protein</fullName>
    </submittedName>
</protein>
<gene>
    <name evidence="2" type="ORF">AM571_PC01334</name>
</gene>
<dbReference type="EMBL" id="CP017244">
    <property type="protein sequence ID" value="APO79066.1"/>
    <property type="molecule type" value="Genomic_DNA"/>
</dbReference>
<keyword evidence="1" id="KW-0472">Membrane</keyword>
<proteinExistence type="predicted"/>
<evidence type="ECO:0000313" key="2">
    <source>
        <dbReference type="EMBL" id="APO79066.1"/>
    </source>
</evidence>
<sequence length="94" mass="9692">MRARAQAQDFVGASALFLLILMPTLLVVSPVLFISDAAIALRLSNAIVIASLFSIGYAVGVIGKVAAGKRTVMVEAAPDGGPGTVWTPSPGRRN</sequence>
<keyword evidence="2" id="KW-0614">Plasmid</keyword>
<feature type="transmembrane region" description="Helical" evidence="1">
    <location>
        <begin position="39"/>
        <end position="63"/>
    </location>
</feature>
<dbReference type="Proteomes" id="UP000185109">
    <property type="component" value="Plasmid pRsp8C3c"/>
</dbReference>
<evidence type="ECO:0000256" key="1">
    <source>
        <dbReference type="SAM" id="Phobius"/>
    </source>
</evidence>
<name>A0A1L5PGK0_RHIET</name>
<keyword evidence="1" id="KW-0812">Transmembrane</keyword>
<dbReference type="AlphaFoldDB" id="A0A1L5PGK0"/>
<feature type="transmembrane region" description="Helical" evidence="1">
    <location>
        <begin position="12"/>
        <end position="33"/>
    </location>
</feature>
<keyword evidence="1" id="KW-1133">Transmembrane helix</keyword>
<organism evidence="2 3">
    <name type="scientific">Rhizobium etli 8C-3</name>
    <dbReference type="NCBI Taxonomy" id="538025"/>
    <lineage>
        <taxon>Bacteria</taxon>
        <taxon>Pseudomonadati</taxon>
        <taxon>Pseudomonadota</taxon>
        <taxon>Alphaproteobacteria</taxon>
        <taxon>Hyphomicrobiales</taxon>
        <taxon>Rhizobiaceae</taxon>
        <taxon>Rhizobium/Agrobacterium group</taxon>
        <taxon>Rhizobium</taxon>
    </lineage>
</organism>
<reference evidence="2 3" key="1">
    <citation type="submission" date="2016-09" db="EMBL/GenBank/DDBJ databases">
        <title>The complete genome sequences of Rhizobium gallicum, symbiovars gallicum and phaseoli, symbionts associated to common bean (Phaseolus vulgaris).</title>
        <authorList>
            <person name="Bustos P."/>
            <person name="Santamaria R.I."/>
            <person name="Perez-Carrascal O.M."/>
            <person name="Juarez S."/>
            <person name="Lozano L."/>
            <person name="Martinez-Flores I."/>
            <person name="Martinez-Romero E."/>
            <person name="Cevallos M."/>
            <person name="Romero D."/>
            <person name="Davila G."/>
            <person name="Gonzalez V."/>
        </authorList>
    </citation>
    <scope>NUCLEOTIDE SEQUENCE [LARGE SCALE GENOMIC DNA]</scope>
    <source>
        <strain evidence="2 3">8C-3</strain>
        <plasmid evidence="3">Plasmid prsp8c3c</plasmid>
    </source>
</reference>
<geneLocation type="plasmid" evidence="3">
    <name>prsp8c3c</name>
</geneLocation>